<evidence type="ECO:0000313" key="3">
    <source>
        <dbReference type="Proteomes" id="UP000215027"/>
    </source>
</evidence>
<dbReference type="Proteomes" id="UP000215027">
    <property type="component" value="Chromosome I"/>
</dbReference>
<organism evidence="2 3">
    <name type="scientific">Candidatus Promineifilum breve</name>
    <dbReference type="NCBI Taxonomy" id="1806508"/>
    <lineage>
        <taxon>Bacteria</taxon>
        <taxon>Bacillati</taxon>
        <taxon>Chloroflexota</taxon>
        <taxon>Ardenticatenia</taxon>
        <taxon>Candidatus Promineifilales</taxon>
        <taxon>Candidatus Promineifilaceae</taxon>
        <taxon>Candidatus Promineifilum</taxon>
    </lineage>
</organism>
<name>A0A160T7B6_9CHLR</name>
<dbReference type="AlphaFoldDB" id="A0A160T7B6"/>
<evidence type="ECO:0000313" key="2">
    <source>
        <dbReference type="EMBL" id="CUS05208.2"/>
    </source>
</evidence>
<reference evidence="2" key="1">
    <citation type="submission" date="2016-01" db="EMBL/GenBank/DDBJ databases">
        <authorList>
            <person name="Mcilroy J.S."/>
            <person name="Karst M S."/>
            <person name="Albertsen M."/>
        </authorList>
    </citation>
    <scope>NUCLEOTIDE SEQUENCE</scope>
    <source>
        <strain evidence="2">Cfx-K</strain>
    </source>
</reference>
<sequence>MTPPPHLCTIPPQFNRLRRFDMMPQTSAPLTEPPGQPLHPPPAGRLNDATLAATRPPRPQLNRETNPLSSLAEKSQDTPEVMTSALTPFVGSAILLLSPTQVEKEKKRCVY</sequence>
<dbReference type="KEGG" id="pbf:CFX0092_A3330"/>
<evidence type="ECO:0000256" key="1">
    <source>
        <dbReference type="SAM" id="MobiDB-lite"/>
    </source>
</evidence>
<feature type="region of interest" description="Disordered" evidence="1">
    <location>
        <begin position="22"/>
        <end position="80"/>
    </location>
</feature>
<feature type="compositionally biased region" description="Pro residues" evidence="1">
    <location>
        <begin position="31"/>
        <end position="43"/>
    </location>
</feature>
<dbReference type="EMBL" id="LN890655">
    <property type="protein sequence ID" value="CUS05208.2"/>
    <property type="molecule type" value="Genomic_DNA"/>
</dbReference>
<feature type="compositionally biased region" description="Polar residues" evidence="1">
    <location>
        <begin position="62"/>
        <end position="73"/>
    </location>
</feature>
<keyword evidence="3" id="KW-1185">Reference proteome</keyword>
<accession>A0A160T7B6</accession>
<proteinExistence type="predicted"/>
<gene>
    <name evidence="2" type="ORF">CFX0092_A3330</name>
</gene>
<protein>
    <submittedName>
        <fullName evidence="2">Uncharacterized protein</fullName>
    </submittedName>
</protein>